<dbReference type="PANTHER" id="PTHR44196">
    <property type="entry name" value="DEHYDROGENASE/REDUCTASE SDR FAMILY MEMBER 7B"/>
    <property type="match status" value="1"/>
</dbReference>
<comment type="caution">
    <text evidence="3">The sequence shown here is derived from an EMBL/GenBank/DDBJ whole genome shotgun (WGS) entry which is preliminary data.</text>
</comment>
<dbReference type="PANTHER" id="PTHR44196:SF1">
    <property type="entry name" value="DEHYDROGENASE_REDUCTASE SDR FAMILY MEMBER 7B"/>
    <property type="match status" value="1"/>
</dbReference>
<protein>
    <submittedName>
        <fullName evidence="3">Uncharacterized protein</fullName>
    </submittedName>
</protein>
<proteinExistence type="inferred from homology"/>
<name>A0A5N6L2Q9_9ROSI</name>
<dbReference type="AlphaFoldDB" id="A0A5N6L2Q9"/>
<evidence type="ECO:0000313" key="3">
    <source>
        <dbReference type="EMBL" id="KAB8606259.1"/>
    </source>
</evidence>
<dbReference type="OrthoDB" id="1933717at2759"/>
<dbReference type="GO" id="GO:0016491">
    <property type="term" value="F:oxidoreductase activity"/>
    <property type="evidence" value="ECO:0007669"/>
    <property type="project" value="UniProtKB-KW"/>
</dbReference>
<sequence>MADVTNVYHQRPYPALNPEQFDFSGKTILVSGISSIIGQAIARSFLAAHAAHIVCVNRNPEKLEKATQALKKSSPATTSKLSTQLCDIADPASVEDLWNRLDSGSVLVDVLVLLAADFPRGPIFPDQGLEHAQRAFNVNIIGNLRMVEGFAARNTGGSRALINIASAGSHISGLPGLGLYHASKLGFASLLQQLAAERKPEEIQIISVHPGAIFTEAAAETGFTKDSFPWDDASPHARFLHGRFVWSNWDVEELTKMKPRFEEDPGFLALGLQGIPTVEMAKVFPRIIEKTS</sequence>
<dbReference type="PRINTS" id="PR00081">
    <property type="entry name" value="GDHRDH"/>
</dbReference>
<reference evidence="3 4" key="1">
    <citation type="submission" date="2019-06" db="EMBL/GenBank/DDBJ databases">
        <title>A chromosomal-level reference genome of Carpinus fangiana (Coryloideae, Betulaceae).</title>
        <authorList>
            <person name="Yang X."/>
            <person name="Wang Z."/>
            <person name="Zhang L."/>
            <person name="Hao G."/>
            <person name="Liu J."/>
            <person name="Yang Y."/>
        </authorList>
    </citation>
    <scope>NUCLEOTIDE SEQUENCE [LARGE SCALE GENOMIC DNA]</scope>
    <source>
        <strain evidence="3">Cfa_2016G</strain>
        <tissue evidence="3">Leaf</tissue>
    </source>
</reference>
<dbReference type="SUPFAM" id="SSF51735">
    <property type="entry name" value="NAD(P)-binding Rossmann-fold domains"/>
    <property type="match status" value="1"/>
</dbReference>
<dbReference type="Proteomes" id="UP000327013">
    <property type="component" value="Unassembled WGS sequence"/>
</dbReference>
<dbReference type="EMBL" id="VIBQ01000072">
    <property type="protein sequence ID" value="KAB8606259.1"/>
    <property type="molecule type" value="Genomic_DNA"/>
</dbReference>
<dbReference type="Gene3D" id="3.40.50.720">
    <property type="entry name" value="NAD(P)-binding Rossmann-like Domain"/>
    <property type="match status" value="1"/>
</dbReference>
<dbReference type="GO" id="GO:0016020">
    <property type="term" value="C:membrane"/>
    <property type="evidence" value="ECO:0007669"/>
    <property type="project" value="TreeGrafter"/>
</dbReference>
<comment type="similarity">
    <text evidence="1">Belongs to the short-chain dehydrogenases/reductases (SDR) family.</text>
</comment>
<keyword evidence="4" id="KW-1185">Reference proteome</keyword>
<evidence type="ECO:0000313" key="4">
    <source>
        <dbReference type="Proteomes" id="UP000327013"/>
    </source>
</evidence>
<evidence type="ECO:0000256" key="2">
    <source>
        <dbReference type="ARBA" id="ARBA00023002"/>
    </source>
</evidence>
<dbReference type="InterPro" id="IPR002347">
    <property type="entry name" value="SDR_fam"/>
</dbReference>
<keyword evidence="2" id="KW-0560">Oxidoreductase</keyword>
<accession>A0A5N6L2Q9</accession>
<organism evidence="3 4">
    <name type="scientific">Carpinus fangiana</name>
    <dbReference type="NCBI Taxonomy" id="176857"/>
    <lineage>
        <taxon>Eukaryota</taxon>
        <taxon>Viridiplantae</taxon>
        <taxon>Streptophyta</taxon>
        <taxon>Embryophyta</taxon>
        <taxon>Tracheophyta</taxon>
        <taxon>Spermatophyta</taxon>
        <taxon>Magnoliopsida</taxon>
        <taxon>eudicotyledons</taxon>
        <taxon>Gunneridae</taxon>
        <taxon>Pentapetalae</taxon>
        <taxon>rosids</taxon>
        <taxon>fabids</taxon>
        <taxon>Fagales</taxon>
        <taxon>Betulaceae</taxon>
        <taxon>Carpinus</taxon>
    </lineage>
</organism>
<dbReference type="Pfam" id="PF00106">
    <property type="entry name" value="adh_short"/>
    <property type="match status" value="1"/>
</dbReference>
<dbReference type="InterPro" id="IPR036291">
    <property type="entry name" value="NAD(P)-bd_dom_sf"/>
</dbReference>
<evidence type="ECO:0000256" key="1">
    <source>
        <dbReference type="ARBA" id="ARBA00006484"/>
    </source>
</evidence>
<gene>
    <name evidence="3" type="ORF">FH972_025888</name>
</gene>